<feature type="domain" description="GIY-YIG" evidence="2">
    <location>
        <begin position="1"/>
        <end position="76"/>
    </location>
</feature>
<evidence type="ECO:0000313" key="3">
    <source>
        <dbReference type="EMBL" id="EKU72766.1"/>
    </source>
</evidence>
<evidence type="ECO:0000256" key="1">
    <source>
        <dbReference type="ARBA" id="ARBA00007435"/>
    </source>
</evidence>
<dbReference type="Proteomes" id="UP000009887">
    <property type="component" value="Unassembled WGS sequence"/>
</dbReference>
<comment type="similarity">
    <text evidence="1">Belongs to the UPF0213 family.</text>
</comment>
<dbReference type="Gene3D" id="3.40.1440.10">
    <property type="entry name" value="GIY-YIG endonuclease"/>
    <property type="match status" value="1"/>
</dbReference>
<dbReference type="PATRIC" id="fig|883163.3.peg.4164"/>
<dbReference type="PANTHER" id="PTHR34477:SF1">
    <property type="entry name" value="UPF0213 PROTEIN YHBQ"/>
    <property type="match status" value="1"/>
</dbReference>
<proteinExistence type="inferred from homology"/>
<name>K9CPF0_SPHYA</name>
<organism evidence="3 4">
    <name type="scientific">Sphingobium yanoikuyae ATCC 51230</name>
    <dbReference type="NCBI Taxonomy" id="883163"/>
    <lineage>
        <taxon>Bacteria</taxon>
        <taxon>Pseudomonadati</taxon>
        <taxon>Pseudomonadota</taxon>
        <taxon>Alphaproteobacteria</taxon>
        <taxon>Sphingomonadales</taxon>
        <taxon>Sphingomonadaceae</taxon>
        <taxon>Sphingobium</taxon>
    </lineage>
</organism>
<protein>
    <recommendedName>
        <fullName evidence="2">GIY-YIG domain-containing protein</fullName>
    </recommendedName>
</protein>
<dbReference type="CDD" id="cd10456">
    <property type="entry name" value="GIY-YIG_UPF0213"/>
    <property type="match status" value="1"/>
</dbReference>
<dbReference type="HOGENOM" id="CLU_135650_4_3_5"/>
<dbReference type="PROSITE" id="PS50164">
    <property type="entry name" value="GIY_YIG"/>
    <property type="match status" value="1"/>
</dbReference>
<dbReference type="AlphaFoldDB" id="K9CPF0"/>
<gene>
    <name evidence="3" type="ORF">HMPREF9718_04129</name>
</gene>
<sequence>MSFHTYMLRCADGSYYLGHTDNLELRLGQHHSGEVAGYTQRRRPVTLVWSEAFGTRDEALAAEQQIKGCRERRRKR</sequence>
<dbReference type="InterPro" id="IPR035901">
    <property type="entry name" value="GIY-YIG_endonuc_sf"/>
</dbReference>
<dbReference type="InterPro" id="IPR050190">
    <property type="entry name" value="UPF0213_domain"/>
</dbReference>
<dbReference type="InterPro" id="IPR000305">
    <property type="entry name" value="GIY-YIG_endonuc"/>
</dbReference>
<accession>K9CPF0</accession>
<dbReference type="SUPFAM" id="SSF82771">
    <property type="entry name" value="GIY-YIG endonuclease"/>
    <property type="match status" value="1"/>
</dbReference>
<keyword evidence="4" id="KW-1185">Reference proteome</keyword>
<dbReference type="Pfam" id="PF01541">
    <property type="entry name" value="GIY-YIG"/>
    <property type="match status" value="1"/>
</dbReference>
<evidence type="ECO:0000313" key="4">
    <source>
        <dbReference type="Proteomes" id="UP000009887"/>
    </source>
</evidence>
<dbReference type="EMBL" id="AGZU01000016">
    <property type="protein sequence ID" value="EKU72766.1"/>
    <property type="molecule type" value="Genomic_DNA"/>
</dbReference>
<dbReference type="PANTHER" id="PTHR34477">
    <property type="entry name" value="UPF0213 PROTEIN YHBQ"/>
    <property type="match status" value="1"/>
</dbReference>
<comment type="caution">
    <text evidence="3">The sequence shown here is derived from an EMBL/GenBank/DDBJ whole genome shotgun (WGS) entry which is preliminary data.</text>
</comment>
<evidence type="ECO:0000259" key="2">
    <source>
        <dbReference type="PROSITE" id="PS50164"/>
    </source>
</evidence>
<reference evidence="3 4" key="1">
    <citation type="submission" date="2012-09" db="EMBL/GenBank/DDBJ databases">
        <title>The Genome Sequence of Sphingobium yanoikuyae ATCC 51230.</title>
        <authorList>
            <consortium name="The Broad Institute Genome Sequencing Platform"/>
            <person name="Earl A."/>
            <person name="Ward D."/>
            <person name="Feldgarden M."/>
            <person name="Gevers D."/>
            <person name="Huys G."/>
            <person name="Walker B."/>
            <person name="Young S.K."/>
            <person name="Zeng Q."/>
            <person name="Gargeya S."/>
            <person name="Fitzgerald M."/>
            <person name="Haas B."/>
            <person name="Abouelleil A."/>
            <person name="Alvarado L."/>
            <person name="Arachchi H.M."/>
            <person name="Berlin A.M."/>
            <person name="Chapman S.B."/>
            <person name="Goldberg J."/>
            <person name="Griggs A."/>
            <person name="Gujja S."/>
            <person name="Hansen M."/>
            <person name="Howarth C."/>
            <person name="Imamovic A."/>
            <person name="Larimer J."/>
            <person name="McCowen C."/>
            <person name="Montmayeur A."/>
            <person name="Murphy C."/>
            <person name="Neiman D."/>
            <person name="Pearson M."/>
            <person name="Priest M."/>
            <person name="Roberts A."/>
            <person name="Saif S."/>
            <person name="Shea T."/>
            <person name="Sisk P."/>
            <person name="Sykes S."/>
            <person name="Wortman J."/>
            <person name="Nusbaum C."/>
            <person name="Birren B."/>
        </authorList>
    </citation>
    <scope>NUCLEOTIDE SEQUENCE [LARGE SCALE GENOMIC DNA]</scope>
    <source>
        <strain evidence="3 4">ATCC 51230</strain>
    </source>
</reference>